<feature type="binding site" evidence="7">
    <location>
        <position position="95"/>
    </location>
    <ligand>
        <name>Ni(2+)</name>
        <dbReference type="ChEBI" id="CHEBI:49786"/>
    </ligand>
</feature>
<evidence type="ECO:0000256" key="3">
    <source>
        <dbReference type="ARBA" id="ARBA00022723"/>
    </source>
</evidence>
<dbReference type="NCBIfam" id="NF002815">
    <property type="entry name" value="PRK02967.1"/>
    <property type="match status" value="1"/>
</dbReference>
<keyword evidence="3 7" id="KW-0479">Metal-binding</keyword>
<evidence type="ECO:0000313" key="11">
    <source>
        <dbReference type="Proteomes" id="UP000194999"/>
    </source>
</evidence>
<feature type="domain" description="Transcription factor NikR nickel binding C-terminal" evidence="9">
    <location>
        <begin position="53"/>
        <end position="129"/>
    </location>
</feature>
<dbReference type="PANTHER" id="PTHR34719:SF2">
    <property type="entry name" value="NICKEL-RESPONSIVE REGULATOR"/>
    <property type="match status" value="1"/>
</dbReference>
<evidence type="ECO:0000256" key="6">
    <source>
        <dbReference type="ARBA" id="ARBA00023163"/>
    </source>
</evidence>
<comment type="cofactor">
    <cofactor evidence="7">
        <name>Ni(2+)</name>
        <dbReference type="ChEBI" id="CHEBI:49786"/>
    </cofactor>
    <text evidence="7">Binds 1 nickel ion per subunit.</text>
</comment>
<dbReference type="Gene3D" id="1.10.1220.10">
    <property type="entry name" value="Met repressor-like"/>
    <property type="match status" value="1"/>
</dbReference>
<dbReference type="InterPro" id="IPR014864">
    <property type="entry name" value="TF_NikR_Ni-bd_C"/>
</dbReference>
<evidence type="ECO:0000256" key="5">
    <source>
        <dbReference type="ARBA" id="ARBA00023125"/>
    </source>
</evidence>
<keyword evidence="6 7" id="KW-0804">Transcription</keyword>
<protein>
    <recommendedName>
        <fullName evidence="7">Putative nickel-responsive regulator</fullName>
    </recommendedName>
</protein>
<name>A0A252B1T9_9PROT</name>
<dbReference type="Proteomes" id="UP000194999">
    <property type="component" value="Unassembled WGS sequence"/>
</dbReference>
<dbReference type="GO" id="GO:0016151">
    <property type="term" value="F:nickel cation binding"/>
    <property type="evidence" value="ECO:0007669"/>
    <property type="project" value="UniProtKB-UniRule"/>
</dbReference>
<dbReference type="SUPFAM" id="SSF55021">
    <property type="entry name" value="ACT-like"/>
    <property type="match status" value="1"/>
</dbReference>
<feature type="binding site" evidence="7">
    <location>
        <position position="76"/>
    </location>
    <ligand>
        <name>Ni(2+)</name>
        <dbReference type="ChEBI" id="CHEBI:49786"/>
    </ligand>
</feature>
<dbReference type="Pfam" id="PF08753">
    <property type="entry name" value="NikR_C"/>
    <property type="match status" value="1"/>
</dbReference>
<feature type="domain" description="Ribbon-helix-helix protein CopG" evidence="8">
    <location>
        <begin position="2"/>
        <end position="38"/>
    </location>
</feature>
<dbReference type="AlphaFoldDB" id="A0A252B1T9"/>
<comment type="similarity">
    <text evidence="1 7">Belongs to the transcriptional regulatory CopG/NikR family.</text>
</comment>
<dbReference type="InterPro" id="IPR013321">
    <property type="entry name" value="Arc_rbn_hlx_hlx"/>
</dbReference>
<dbReference type="InterPro" id="IPR022988">
    <property type="entry name" value="Ni_resp_reg_NikR"/>
</dbReference>
<evidence type="ECO:0000256" key="2">
    <source>
        <dbReference type="ARBA" id="ARBA00022596"/>
    </source>
</evidence>
<keyword evidence="2 7" id="KW-0533">Nickel</keyword>
<reference evidence="10 11" key="1">
    <citation type="submission" date="2014-06" db="EMBL/GenBank/DDBJ databases">
        <authorList>
            <person name="Ju J."/>
            <person name="Zhang J."/>
        </authorList>
    </citation>
    <scope>NUCLEOTIDE SEQUENCE [LARGE SCALE GENOMIC DNA]</scope>
    <source>
        <strain evidence="10">DmW_048</strain>
    </source>
</reference>
<dbReference type="InterPro" id="IPR045865">
    <property type="entry name" value="ACT-like_dom_sf"/>
</dbReference>
<comment type="function">
    <text evidence="7">Transcriptional regulator.</text>
</comment>
<dbReference type="EMBL" id="JOOY01000096">
    <property type="protein sequence ID" value="OUI98184.1"/>
    <property type="molecule type" value="Genomic_DNA"/>
</dbReference>
<dbReference type="NCBIfam" id="NF003381">
    <property type="entry name" value="PRK04460.1"/>
    <property type="match status" value="1"/>
</dbReference>
<accession>A0A252B1T9</accession>
<gene>
    <name evidence="10" type="ORF">HK15_00250</name>
</gene>
<organism evidence="10 11">
    <name type="scientific">Acetobacter orientalis</name>
    <dbReference type="NCBI Taxonomy" id="146474"/>
    <lineage>
        <taxon>Bacteria</taxon>
        <taxon>Pseudomonadati</taxon>
        <taxon>Pseudomonadota</taxon>
        <taxon>Alphaproteobacteria</taxon>
        <taxon>Acetobacterales</taxon>
        <taxon>Acetobacteraceae</taxon>
        <taxon>Acetobacter</taxon>
    </lineage>
</organism>
<dbReference type="SUPFAM" id="SSF47598">
    <property type="entry name" value="Ribbon-helix-helix"/>
    <property type="match status" value="1"/>
</dbReference>
<dbReference type="InterPro" id="IPR002145">
    <property type="entry name" value="CopG"/>
</dbReference>
<evidence type="ECO:0000259" key="9">
    <source>
        <dbReference type="Pfam" id="PF08753"/>
    </source>
</evidence>
<dbReference type="InterPro" id="IPR027271">
    <property type="entry name" value="Acetolactate_synth/TF_NikR_C"/>
</dbReference>
<evidence type="ECO:0000256" key="4">
    <source>
        <dbReference type="ARBA" id="ARBA00023015"/>
    </source>
</evidence>
<keyword evidence="4 7" id="KW-0805">Transcription regulation</keyword>
<dbReference type="Pfam" id="PF01402">
    <property type="entry name" value="RHH_1"/>
    <property type="match status" value="1"/>
</dbReference>
<dbReference type="CDD" id="cd22231">
    <property type="entry name" value="RHH_NikR_HicB-like"/>
    <property type="match status" value="1"/>
</dbReference>
<dbReference type="GO" id="GO:0010045">
    <property type="term" value="P:response to nickel cation"/>
    <property type="evidence" value="ECO:0007669"/>
    <property type="project" value="InterPro"/>
</dbReference>
<dbReference type="HAMAP" id="MF_00476">
    <property type="entry name" value="NikR"/>
    <property type="match status" value="1"/>
</dbReference>
<proteinExistence type="inferred from homology"/>
<dbReference type="GO" id="GO:0003700">
    <property type="term" value="F:DNA-binding transcription factor activity"/>
    <property type="evidence" value="ECO:0007669"/>
    <property type="project" value="UniProtKB-UniRule"/>
</dbReference>
<evidence type="ECO:0000313" key="10">
    <source>
        <dbReference type="EMBL" id="OUI98184.1"/>
    </source>
</evidence>
<evidence type="ECO:0000259" key="8">
    <source>
        <dbReference type="Pfam" id="PF01402"/>
    </source>
</evidence>
<feature type="binding site" evidence="7">
    <location>
        <position position="87"/>
    </location>
    <ligand>
        <name>Ni(2+)</name>
        <dbReference type="ChEBI" id="CHEBI:49786"/>
    </ligand>
</feature>
<comment type="caution">
    <text evidence="10">The sequence shown here is derived from an EMBL/GenBank/DDBJ whole genome shotgun (WGS) entry which is preliminary data.</text>
</comment>
<dbReference type="PANTHER" id="PTHR34719">
    <property type="entry name" value="NICKEL-RESPONSIVE REGULATOR"/>
    <property type="match status" value="1"/>
</dbReference>
<dbReference type="GO" id="GO:0003677">
    <property type="term" value="F:DNA binding"/>
    <property type="evidence" value="ECO:0007669"/>
    <property type="project" value="UniProtKB-KW"/>
</dbReference>
<dbReference type="Gene3D" id="3.30.70.1150">
    <property type="entry name" value="ACT-like. Chain A, domain 2"/>
    <property type="match status" value="1"/>
</dbReference>
<evidence type="ECO:0000256" key="7">
    <source>
        <dbReference type="HAMAP-Rule" id="MF_00476"/>
    </source>
</evidence>
<evidence type="ECO:0000256" key="1">
    <source>
        <dbReference type="ARBA" id="ARBA00008478"/>
    </source>
</evidence>
<feature type="binding site" evidence="7">
    <location>
        <position position="89"/>
    </location>
    <ligand>
        <name>Ni(2+)</name>
        <dbReference type="ChEBI" id="CHEBI:49786"/>
    </ligand>
</feature>
<dbReference type="RefSeq" id="WP_094755969.1">
    <property type="nucleotide sequence ID" value="NZ_JBDNYG010000005.1"/>
</dbReference>
<keyword evidence="5 7" id="KW-0238">DNA-binding</keyword>
<dbReference type="InterPro" id="IPR010985">
    <property type="entry name" value="Ribbon_hlx_hlx"/>
</dbReference>
<sequence length="137" mass="15572">MERITITIDADLLRIVDTVMKRRGYTSRSEAIRDMIRDTASHEEALSGDGPCVAVLDYVYDHKTRALAQRLTEELHDHYELSIASMHVHLDREHCLETTVLRGPNSALQTLSDTITTQRGVHNAHLHVIPLNKISYD</sequence>
<dbReference type="InterPro" id="IPR050192">
    <property type="entry name" value="CopG/NikR_regulator"/>
</dbReference>